<dbReference type="Pfam" id="PF00933">
    <property type="entry name" value="Glyco_hydro_3"/>
    <property type="match status" value="1"/>
</dbReference>
<dbReference type="EMBL" id="QVEP01000052">
    <property type="protein sequence ID" value="RGB74692.1"/>
    <property type="molecule type" value="Genomic_DNA"/>
</dbReference>
<evidence type="ECO:0000256" key="7">
    <source>
        <dbReference type="SAM" id="SignalP"/>
    </source>
</evidence>
<dbReference type="RefSeq" id="WP_117529016.1">
    <property type="nucleotide sequence ID" value="NZ_JAAXCM010000017.1"/>
</dbReference>
<comment type="similarity">
    <text evidence="2">Belongs to the glycosyl hydrolase 3 family.</text>
</comment>
<dbReference type="GeneID" id="74985796"/>
<comment type="caution">
    <text evidence="9">The sequence shown here is derived from an EMBL/GenBank/DDBJ whole genome shotgun (WGS) entry which is preliminary data.</text>
</comment>
<feature type="region of interest" description="Disordered" evidence="6">
    <location>
        <begin position="21"/>
        <end position="47"/>
    </location>
</feature>
<gene>
    <name evidence="9" type="ORF">DW070_14770</name>
</gene>
<feature type="chain" id="PRO_5038852394" description="beta-N-acetylhexosaminidase" evidence="7">
    <location>
        <begin position="20"/>
        <end position="405"/>
    </location>
</feature>
<dbReference type="PANTHER" id="PTHR30480:SF13">
    <property type="entry name" value="BETA-HEXOSAMINIDASE"/>
    <property type="match status" value="1"/>
</dbReference>
<reference evidence="9 10" key="1">
    <citation type="submission" date="2018-08" db="EMBL/GenBank/DDBJ databases">
        <title>A genome reference for cultivated species of the human gut microbiota.</title>
        <authorList>
            <person name="Zou Y."/>
            <person name="Xue W."/>
            <person name="Luo G."/>
        </authorList>
    </citation>
    <scope>NUCLEOTIDE SEQUENCE [LARGE SCALE GENOMIC DNA]</scope>
    <source>
        <strain evidence="9 10">AF45-17</strain>
    </source>
</reference>
<dbReference type="InterPro" id="IPR050226">
    <property type="entry name" value="NagZ_Beta-hexosaminidase"/>
</dbReference>
<dbReference type="GO" id="GO:0009254">
    <property type="term" value="P:peptidoglycan turnover"/>
    <property type="evidence" value="ECO:0007669"/>
    <property type="project" value="TreeGrafter"/>
</dbReference>
<evidence type="ECO:0000256" key="3">
    <source>
        <dbReference type="ARBA" id="ARBA00012663"/>
    </source>
</evidence>
<evidence type="ECO:0000256" key="2">
    <source>
        <dbReference type="ARBA" id="ARBA00005336"/>
    </source>
</evidence>
<dbReference type="EC" id="3.2.1.52" evidence="3"/>
<evidence type="ECO:0000313" key="9">
    <source>
        <dbReference type="EMBL" id="RGB74692.1"/>
    </source>
</evidence>
<protein>
    <recommendedName>
        <fullName evidence="3">beta-N-acetylhexosaminidase</fullName>
        <ecNumber evidence="3">3.2.1.52</ecNumber>
    </recommendedName>
</protein>
<comment type="catalytic activity">
    <reaction evidence="1">
        <text>Hydrolysis of terminal non-reducing N-acetyl-D-hexosamine residues in N-acetyl-beta-D-hexosaminides.</text>
        <dbReference type="EC" id="3.2.1.52"/>
    </reaction>
</comment>
<feature type="signal peptide" evidence="7">
    <location>
        <begin position="1"/>
        <end position="19"/>
    </location>
</feature>
<evidence type="ECO:0000259" key="8">
    <source>
        <dbReference type="Pfam" id="PF00933"/>
    </source>
</evidence>
<dbReference type="InterPro" id="IPR036962">
    <property type="entry name" value="Glyco_hydro_3_N_sf"/>
</dbReference>
<evidence type="ECO:0000313" key="10">
    <source>
        <dbReference type="Proteomes" id="UP000260773"/>
    </source>
</evidence>
<evidence type="ECO:0000256" key="4">
    <source>
        <dbReference type="ARBA" id="ARBA00022801"/>
    </source>
</evidence>
<dbReference type="AlphaFoldDB" id="A0A3E2TFS3"/>
<dbReference type="PROSITE" id="PS51257">
    <property type="entry name" value="PROKAR_LIPOPROTEIN"/>
    <property type="match status" value="1"/>
</dbReference>
<feature type="compositionally biased region" description="Low complexity" evidence="6">
    <location>
        <begin position="35"/>
        <end position="45"/>
    </location>
</feature>
<dbReference type="PANTHER" id="PTHR30480">
    <property type="entry name" value="BETA-HEXOSAMINIDASE-RELATED"/>
    <property type="match status" value="1"/>
</dbReference>
<keyword evidence="7" id="KW-0732">Signal</keyword>
<proteinExistence type="inferred from homology"/>
<accession>A0A3E2TFS3</accession>
<sequence>MKRFLAALLAALTVFTLTGCGKTENPAEPVTPGQAEEPATPTEPELTPEEIAEQERLAAEKAREERLQGLLDSMTLEEKVGQLFFVRCPETNAVEDISTYHLGGYLLFGRDYKDGDNWLTREQFIQKIESYQDATAIPLFIGSDEEGGTVTRASRNPNLFSEPFKSPQKLNYIGGIEEILRDTDTRSRELRALGINVNFAPVCDVSTDPKDFIYDRTLGQDANMTADYVRLVVPAMTEGGTLPVLKHFPGYGNNADTHTGIAVDQRPMETFETADLLPFKAGIEAWTPFVLVSHNIVNCMDPELPASLSPAVHKILREECGFDGIAITDDLAMDAVKAYAKDGAVVVLALQAGNDMVVTTDYRTQIPAVIAAVQEGTLDESVIDDACLRVLRCKDTFLRIPENNP</sequence>
<evidence type="ECO:0000256" key="5">
    <source>
        <dbReference type="ARBA" id="ARBA00023295"/>
    </source>
</evidence>
<dbReference type="Gene3D" id="3.20.20.300">
    <property type="entry name" value="Glycoside hydrolase, family 3, N-terminal domain"/>
    <property type="match status" value="1"/>
</dbReference>
<evidence type="ECO:0000256" key="6">
    <source>
        <dbReference type="SAM" id="MobiDB-lite"/>
    </source>
</evidence>
<dbReference type="InterPro" id="IPR017853">
    <property type="entry name" value="GH"/>
</dbReference>
<name>A0A3E2TFS3_9FIRM</name>
<dbReference type="GO" id="GO:0005975">
    <property type="term" value="P:carbohydrate metabolic process"/>
    <property type="evidence" value="ECO:0007669"/>
    <property type="project" value="InterPro"/>
</dbReference>
<feature type="domain" description="Glycoside hydrolase family 3 N-terminal" evidence="8">
    <location>
        <begin position="75"/>
        <end position="392"/>
    </location>
</feature>
<evidence type="ECO:0000256" key="1">
    <source>
        <dbReference type="ARBA" id="ARBA00001231"/>
    </source>
</evidence>
<dbReference type="InterPro" id="IPR001764">
    <property type="entry name" value="Glyco_hydro_3_N"/>
</dbReference>
<dbReference type="SUPFAM" id="SSF51445">
    <property type="entry name" value="(Trans)glycosidases"/>
    <property type="match status" value="1"/>
</dbReference>
<dbReference type="GO" id="GO:0004563">
    <property type="term" value="F:beta-N-acetylhexosaminidase activity"/>
    <property type="evidence" value="ECO:0007669"/>
    <property type="project" value="UniProtKB-EC"/>
</dbReference>
<organism evidence="9 10">
    <name type="scientific">Coprococcus catus</name>
    <dbReference type="NCBI Taxonomy" id="116085"/>
    <lineage>
        <taxon>Bacteria</taxon>
        <taxon>Bacillati</taxon>
        <taxon>Bacillota</taxon>
        <taxon>Clostridia</taxon>
        <taxon>Lachnospirales</taxon>
        <taxon>Lachnospiraceae</taxon>
        <taxon>Coprococcus</taxon>
    </lineage>
</organism>
<keyword evidence="4" id="KW-0378">Hydrolase</keyword>
<keyword evidence="5" id="KW-0326">Glycosidase</keyword>
<dbReference type="Proteomes" id="UP000260773">
    <property type="component" value="Unassembled WGS sequence"/>
</dbReference>